<name>A0A437A380_ARTFL</name>
<proteinExistence type="predicted"/>
<dbReference type="VEuPathDB" id="FungiDB:DFL_003851"/>
<reference evidence="2 3" key="1">
    <citation type="submission" date="2019-01" db="EMBL/GenBank/DDBJ databases">
        <title>Intercellular communication is required for trap formation in the nematode-trapping fungus Duddingtonia flagrans.</title>
        <authorList>
            <person name="Youssar L."/>
            <person name="Wernet V."/>
            <person name="Hensel N."/>
            <person name="Hildebrandt H.-G."/>
            <person name="Fischer R."/>
        </authorList>
    </citation>
    <scope>NUCLEOTIDE SEQUENCE [LARGE SCALE GENOMIC DNA]</scope>
    <source>
        <strain evidence="2 3">CBS H-5679</strain>
    </source>
</reference>
<dbReference type="GeneID" id="93586162"/>
<organism evidence="2 3">
    <name type="scientific">Arthrobotrys flagrans</name>
    <name type="common">Nematode-trapping fungus</name>
    <name type="synonym">Trichothecium flagrans</name>
    <dbReference type="NCBI Taxonomy" id="97331"/>
    <lineage>
        <taxon>Eukaryota</taxon>
        <taxon>Fungi</taxon>
        <taxon>Dikarya</taxon>
        <taxon>Ascomycota</taxon>
        <taxon>Pezizomycotina</taxon>
        <taxon>Orbiliomycetes</taxon>
        <taxon>Orbiliales</taxon>
        <taxon>Orbiliaceae</taxon>
        <taxon>Arthrobotrys</taxon>
    </lineage>
</organism>
<dbReference type="OrthoDB" id="5388896at2759"/>
<gene>
    <name evidence="2" type="ORF">DFL_003851</name>
</gene>
<dbReference type="EMBL" id="SAEB01000006">
    <property type="protein sequence ID" value="RVD85530.1"/>
    <property type="molecule type" value="Genomic_DNA"/>
</dbReference>
<dbReference type="AlphaFoldDB" id="A0A437A380"/>
<accession>A0A437A380</accession>
<feature type="region of interest" description="Disordered" evidence="1">
    <location>
        <begin position="1"/>
        <end position="70"/>
    </location>
</feature>
<dbReference type="RefSeq" id="XP_067491074.1">
    <property type="nucleotide sequence ID" value="XM_067632846.1"/>
</dbReference>
<comment type="caution">
    <text evidence="2">The sequence shown here is derived from an EMBL/GenBank/DDBJ whole genome shotgun (WGS) entry which is preliminary data.</text>
</comment>
<evidence type="ECO:0000313" key="3">
    <source>
        <dbReference type="Proteomes" id="UP000283090"/>
    </source>
</evidence>
<evidence type="ECO:0000313" key="2">
    <source>
        <dbReference type="EMBL" id="RVD85530.1"/>
    </source>
</evidence>
<keyword evidence="3" id="KW-1185">Reference proteome</keyword>
<dbReference type="Proteomes" id="UP000283090">
    <property type="component" value="Unassembled WGS sequence"/>
</dbReference>
<protein>
    <submittedName>
        <fullName evidence="2">Uncharacterized protein</fullName>
    </submittedName>
</protein>
<evidence type="ECO:0000256" key="1">
    <source>
        <dbReference type="SAM" id="MobiDB-lite"/>
    </source>
</evidence>
<sequence length="306" mass="33397">MQGGLIARRQRSPPQATVITSSSSNPDIIITSSEDESNSKLIETSSEASSEDSKSLSPSQTRPNKCPEIPNPTRVWKIVQIIARLNLGNYCSNLLSYDAPAAIIKTKPDSTRILTVNITDIEETETEISTYCTETATVAASTVCDAGGEPERRRVESTVEETLSGVTHLTADKTSYDGVYGQEGDVQTNVSTVLNPDIDIDLAINSPSGTPLYQPLACGYSQWYLYQIEDAQAPALHLRQPSTNVTLFVSAYRPNMETYRVYTNGLGGQKYYMSIAAPVGISPAMDFNISLKTLDDMRGVSSYIWI</sequence>
<feature type="compositionally biased region" description="Polar residues" evidence="1">
    <location>
        <begin position="12"/>
        <end position="32"/>
    </location>
</feature>